<sequence>MGGVGLAAICLPGVAAAGADRIIAAAREICANYENGVFSQGDALAAVDLDGDGDLDTLIDESRFECSSAASMYCGSGGCMLHAVIDGQAWAFQAEGWRMIDWNGRPILLIARDGGWCGGAGAQICYEAVSWSDGRMMTVMPRP</sequence>
<accession>A0A4R2Q540</accession>
<protein>
    <submittedName>
        <fullName evidence="1">Uncharacterized protein</fullName>
    </submittedName>
</protein>
<organism evidence="1 2">
    <name type="scientific">Rhodovulum marinum</name>
    <dbReference type="NCBI Taxonomy" id="320662"/>
    <lineage>
        <taxon>Bacteria</taxon>
        <taxon>Pseudomonadati</taxon>
        <taxon>Pseudomonadota</taxon>
        <taxon>Alphaproteobacteria</taxon>
        <taxon>Rhodobacterales</taxon>
        <taxon>Paracoccaceae</taxon>
        <taxon>Rhodovulum</taxon>
    </lineage>
</organism>
<dbReference type="Proteomes" id="UP000294835">
    <property type="component" value="Unassembled WGS sequence"/>
</dbReference>
<comment type="caution">
    <text evidence="1">The sequence shown here is derived from an EMBL/GenBank/DDBJ whole genome shotgun (WGS) entry which is preliminary data.</text>
</comment>
<proteinExistence type="predicted"/>
<evidence type="ECO:0000313" key="2">
    <source>
        <dbReference type="Proteomes" id="UP000294835"/>
    </source>
</evidence>
<gene>
    <name evidence="1" type="ORF">EV662_102226</name>
</gene>
<reference evidence="1 2" key="1">
    <citation type="submission" date="2019-03" db="EMBL/GenBank/DDBJ databases">
        <title>Genomic Encyclopedia of Type Strains, Phase IV (KMG-IV): sequencing the most valuable type-strain genomes for metagenomic binning, comparative biology and taxonomic classification.</title>
        <authorList>
            <person name="Goeker M."/>
        </authorList>
    </citation>
    <scope>NUCLEOTIDE SEQUENCE [LARGE SCALE GENOMIC DNA]</scope>
    <source>
        <strain evidence="1 2">DSM 18063</strain>
    </source>
</reference>
<keyword evidence="2" id="KW-1185">Reference proteome</keyword>
<name>A0A4R2Q540_9RHOB</name>
<dbReference type="EMBL" id="SLXP01000002">
    <property type="protein sequence ID" value="TCP43034.1"/>
    <property type="molecule type" value="Genomic_DNA"/>
</dbReference>
<evidence type="ECO:0000313" key="1">
    <source>
        <dbReference type="EMBL" id="TCP43034.1"/>
    </source>
</evidence>
<dbReference type="AlphaFoldDB" id="A0A4R2Q540"/>